<evidence type="ECO:0000313" key="2">
    <source>
        <dbReference type="Proteomes" id="UP000234323"/>
    </source>
</evidence>
<reference evidence="1 2" key="1">
    <citation type="submission" date="2015-10" db="EMBL/GenBank/DDBJ databases">
        <title>Genome analyses suggest a sexual origin of heterokaryosis in a supposedly ancient asexual fungus.</title>
        <authorList>
            <person name="Ropars J."/>
            <person name="Sedzielewska K."/>
            <person name="Noel J."/>
            <person name="Charron P."/>
            <person name="Farinelli L."/>
            <person name="Marton T."/>
            <person name="Kruger M."/>
            <person name="Pelin A."/>
            <person name="Brachmann A."/>
            <person name="Corradi N."/>
        </authorList>
    </citation>
    <scope>NUCLEOTIDE SEQUENCE [LARGE SCALE GENOMIC DNA]</scope>
    <source>
        <strain evidence="1 2">A4</strain>
    </source>
</reference>
<organism evidence="1 2">
    <name type="scientific">Rhizophagus irregularis</name>
    <dbReference type="NCBI Taxonomy" id="588596"/>
    <lineage>
        <taxon>Eukaryota</taxon>
        <taxon>Fungi</taxon>
        <taxon>Fungi incertae sedis</taxon>
        <taxon>Mucoromycota</taxon>
        <taxon>Glomeromycotina</taxon>
        <taxon>Glomeromycetes</taxon>
        <taxon>Glomerales</taxon>
        <taxon>Glomeraceae</taxon>
        <taxon>Rhizophagus</taxon>
    </lineage>
</organism>
<dbReference type="AlphaFoldDB" id="A0A2I1G073"/>
<name>A0A2I1G073_9GLOM</name>
<sequence>MWKWISKIGVFRVSNGNGYFFGIFCSLLWNSLGSNGEGRQLCSSGIYIRVENLIIFFLTKQHILLGSLNMWNFDGQFRKFKTSFKKKVSKLGWVLGCSEKK</sequence>
<dbReference type="EMBL" id="LLXI01000086">
    <property type="protein sequence ID" value="PKY40027.1"/>
    <property type="molecule type" value="Genomic_DNA"/>
</dbReference>
<proteinExistence type="predicted"/>
<dbReference type="Proteomes" id="UP000234323">
    <property type="component" value="Unassembled WGS sequence"/>
</dbReference>
<accession>A0A2I1G073</accession>
<keyword evidence="2" id="KW-1185">Reference proteome</keyword>
<evidence type="ECO:0000313" key="1">
    <source>
        <dbReference type="EMBL" id="PKY40027.1"/>
    </source>
</evidence>
<comment type="caution">
    <text evidence="1">The sequence shown here is derived from an EMBL/GenBank/DDBJ whole genome shotgun (WGS) entry which is preliminary data.</text>
</comment>
<protein>
    <submittedName>
        <fullName evidence="1">Uncharacterized protein</fullName>
    </submittedName>
</protein>
<gene>
    <name evidence="1" type="ORF">RhiirA4_530060</name>
</gene>